<dbReference type="SMART" id="SM00054">
    <property type="entry name" value="EFh"/>
    <property type="match status" value="2"/>
</dbReference>
<evidence type="ECO:0000313" key="3">
    <source>
        <dbReference type="EMBL" id="GMH93061.1"/>
    </source>
</evidence>
<dbReference type="PANTHER" id="PTHR43821">
    <property type="entry name" value="NAD(P)H NITROREDUCTASE YDJA-RELATED"/>
    <property type="match status" value="1"/>
</dbReference>
<keyword evidence="4" id="KW-1185">Reference proteome</keyword>
<comment type="caution">
    <text evidence="3">The sequence shown here is derived from an EMBL/GenBank/DDBJ whole genome shotgun (WGS) entry which is preliminary data.</text>
</comment>
<dbReference type="GO" id="GO:0005509">
    <property type="term" value="F:calcium ion binding"/>
    <property type="evidence" value="ECO:0007669"/>
    <property type="project" value="InterPro"/>
</dbReference>
<dbReference type="InterPro" id="IPR000415">
    <property type="entry name" value="Nitroreductase-like"/>
</dbReference>
<sequence length="353" mass="38462">MKREVFSILLEKRVNDMFITNVVLACLLCVVLLSSVNSFSPFLIPNPNKCGNGEICYEIRRPTGRGPSGGRHVQAQVRTQIRLKSQVDDVDSSLSAALSETQTFFDASLLELFSKIDVDSSGSIDESELSSLLTSLSITASPSDVSALFSSLDVDASGTICFEEFSQWYSSTLSNQDSHADSVRTNILSRHTAAQFETMTVPNSVVTSALECAIKAPNHRLTEPWKFYLLGPKSIQSASDLVPSKSLKWSKIPGWMVFTSKKSDDPVVHKENLLAVACSVQNFMLSLNSNGIGSKWMTSEFIFEEEFGGIVGVEGGEEEVVGCVWFGFEVGGNKGKGGGKRRKGVEEVLTITE</sequence>
<keyword evidence="1" id="KW-0106">Calcium</keyword>
<dbReference type="CDD" id="cd00051">
    <property type="entry name" value="EFh"/>
    <property type="match status" value="1"/>
</dbReference>
<organism evidence="3 4">
    <name type="scientific">Triparma strigata</name>
    <dbReference type="NCBI Taxonomy" id="1606541"/>
    <lineage>
        <taxon>Eukaryota</taxon>
        <taxon>Sar</taxon>
        <taxon>Stramenopiles</taxon>
        <taxon>Ochrophyta</taxon>
        <taxon>Bolidophyceae</taxon>
        <taxon>Parmales</taxon>
        <taxon>Triparmaceae</taxon>
        <taxon>Triparma</taxon>
    </lineage>
</organism>
<protein>
    <recommendedName>
        <fullName evidence="2">EF-hand domain-containing protein</fullName>
    </recommendedName>
</protein>
<feature type="domain" description="EF-hand" evidence="2">
    <location>
        <begin position="140"/>
        <end position="175"/>
    </location>
</feature>
<dbReference type="Pfam" id="PF13499">
    <property type="entry name" value="EF-hand_7"/>
    <property type="match status" value="1"/>
</dbReference>
<dbReference type="InterPro" id="IPR011992">
    <property type="entry name" value="EF-hand-dom_pair"/>
</dbReference>
<dbReference type="Gene3D" id="1.10.238.10">
    <property type="entry name" value="EF-hand"/>
    <property type="match status" value="1"/>
</dbReference>
<dbReference type="Proteomes" id="UP001165085">
    <property type="component" value="Unassembled WGS sequence"/>
</dbReference>
<evidence type="ECO:0000313" key="4">
    <source>
        <dbReference type="Proteomes" id="UP001165085"/>
    </source>
</evidence>
<dbReference type="SUPFAM" id="SSF55469">
    <property type="entry name" value="FMN-dependent nitroreductase-like"/>
    <property type="match status" value="1"/>
</dbReference>
<accession>A0A9W7BR67</accession>
<name>A0A9W7BR67_9STRA</name>
<gene>
    <name evidence="3" type="ORF">TrST_g13704</name>
</gene>
<dbReference type="EMBL" id="BRXY01000408">
    <property type="protein sequence ID" value="GMH93061.1"/>
    <property type="molecule type" value="Genomic_DNA"/>
</dbReference>
<reference evidence="4" key="1">
    <citation type="journal article" date="2023" name="Commun. Biol.">
        <title>Genome analysis of Parmales, the sister group of diatoms, reveals the evolutionary specialization of diatoms from phago-mixotrophs to photoautotrophs.</title>
        <authorList>
            <person name="Ban H."/>
            <person name="Sato S."/>
            <person name="Yoshikawa S."/>
            <person name="Yamada K."/>
            <person name="Nakamura Y."/>
            <person name="Ichinomiya M."/>
            <person name="Sato N."/>
            <person name="Blanc-Mathieu R."/>
            <person name="Endo H."/>
            <person name="Kuwata A."/>
            <person name="Ogata H."/>
        </authorList>
    </citation>
    <scope>NUCLEOTIDE SEQUENCE [LARGE SCALE GENOMIC DNA]</scope>
    <source>
        <strain evidence="4">NIES 3701</strain>
    </source>
</reference>
<dbReference type="OrthoDB" id="26525at2759"/>
<evidence type="ECO:0000259" key="2">
    <source>
        <dbReference type="PROSITE" id="PS50222"/>
    </source>
</evidence>
<dbReference type="InterPro" id="IPR018247">
    <property type="entry name" value="EF_Hand_1_Ca_BS"/>
</dbReference>
<dbReference type="InterPro" id="IPR052530">
    <property type="entry name" value="NAD(P)H_nitroreductase"/>
</dbReference>
<dbReference type="InterPro" id="IPR002048">
    <property type="entry name" value="EF_hand_dom"/>
</dbReference>
<dbReference type="PROSITE" id="PS50222">
    <property type="entry name" value="EF_HAND_2"/>
    <property type="match status" value="2"/>
</dbReference>
<dbReference type="SUPFAM" id="SSF47473">
    <property type="entry name" value="EF-hand"/>
    <property type="match status" value="1"/>
</dbReference>
<dbReference type="GO" id="GO:0016491">
    <property type="term" value="F:oxidoreductase activity"/>
    <property type="evidence" value="ECO:0007669"/>
    <property type="project" value="InterPro"/>
</dbReference>
<proteinExistence type="predicted"/>
<dbReference type="Gene3D" id="3.40.109.10">
    <property type="entry name" value="NADH Oxidase"/>
    <property type="match status" value="1"/>
</dbReference>
<feature type="domain" description="EF-hand" evidence="2">
    <location>
        <begin position="104"/>
        <end position="139"/>
    </location>
</feature>
<dbReference type="PANTHER" id="PTHR43821:SF1">
    <property type="entry name" value="NAD(P)H NITROREDUCTASE YDJA-RELATED"/>
    <property type="match status" value="1"/>
</dbReference>
<evidence type="ECO:0000256" key="1">
    <source>
        <dbReference type="ARBA" id="ARBA00022837"/>
    </source>
</evidence>
<dbReference type="PROSITE" id="PS00018">
    <property type="entry name" value="EF_HAND_1"/>
    <property type="match status" value="2"/>
</dbReference>
<dbReference type="AlphaFoldDB" id="A0A9W7BR67"/>